<dbReference type="InParanoid" id="A0A0G4EJR1"/>
<dbReference type="VEuPathDB" id="CryptoDB:Vbra_12054"/>
<dbReference type="AlphaFoldDB" id="A0A0G4EJR1"/>
<protein>
    <submittedName>
        <fullName evidence="2">Uncharacterized protein</fullName>
    </submittedName>
</protein>
<dbReference type="OrthoDB" id="363957at2759"/>
<gene>
    <name evidence="2" type="ORF">Vbra_12054</name>
</gene>
<organism evidence="2 3">
    <name type="scientific">Vitrella brassicaformis (strain CCMP3155)</name>
    <dbReference type="NCBI Taxonomy" id="1169540"/>
    <lineage>
        <taxon>Eukaryota</taxon>
        <taxon>Sar</taxon>
        <taxon>Alveolata</taxon>
        <taxon>Colpodellida</taxon>
        <taxon>Vitrellaceae</taxon>
        <taxon>Vitrella</taxon>
    </lineage>
</organism>
<feature type="compositionally biased region" description="Basic and acidic residues" evidence="1">
    <location>
        <begin position="144"/>
        <end position="159"/>
    </location>
</feature>
<dbReference type="Proteomes" id="UP000041254">
    <property type="component" value="Unassembled WGS sequence"/>
</dbReference>
<evidence type="ECO:0000256" key="1">
    <source>
        <dbReference type="SAM" id="MobiDB-lite"/>
    </source>
</evidence>
<evidence type="ECO:0000313" key="3">
    <source>
        <dbReference type="Proteomes" id="UP000041254"/>
    </source>
</evidence>
<reference evidence="2 3" key="1">
    <citation type="submission" date="2014-11" db="EMBL/GenBank/DDBJ databases">
        <authorList>
            <person name="Zhu J."/>
            <person name="Qi W."/>
            <person name="Song R."/>
        </authorList>
    </citation>
    <scope>NUCLEOTIDE SEQUENCE [LARGE SCALE GENOMIC DNA]</scope>
</reference>
<dbReference type="FunCoup" id="A0A0G4EJR1">
    <property type="interactions" value="3"/>
</dbReference>
<feature type="region of interest" description="Disordered" evidence="1">
    <location>
        <begin position="131"/>
        <end position="159"/>
    </location>
</feature>
<sequence length="159" mass="18724">MNGASKRRSHRLLQPVFELYQAFPKPEHWQGKTITARIQRSEGDPSDEHPCMKTLKNYLYCIRGHRTAGHGKRMLQCRVEASLHKQCLEQNREWRPKDQIEYLPMLEHFRIFNETHCFKYPRTNLPDLGVGRSMSLGSGPPQAAERKAGRDRRERTRKK</sequence>
<dbReference type="PhylomeDB" id="A0A0G4EJR1"/>
<accession>A0A0G4EJR1</accession>
<evidence type="ECO:0000313" key="2">
    <source>
        <dbReference type="EMBL" id="CEL96749.1"/>
    </source>
</evidence>
<proteinExistence type="predicted"/>
<keyword evidence="3" id="KW-1185">Reference proteome</keyword>
<name>A0A0G4EJR1_VITBC</name>
<dbReference type="OMA" id="GTRYLQC"/>
<dbReference type="EMBL" id="CDMY01000244">
    <property type="protein sequence ID" value="CEL96749.1"/>
    <property type="molecule type" value="Genomic_DNA"/>
</dbReference>